<comment type="similarity">
    <text evidence="1">Belongs to the NAD(P)-dependent epimerase/dehydratase family.</text>
</comment>
<dbReference type="RefSeq" id="WP_125084514.1">
    <property type="nucleotide sequence ID" value="NZ_CP034248.1"/>
</dbReference>
<feature type="domain" description="NAD-dependent epimerase/dehydratase" evidence="2">
    <location>
        <begin position="6"/>
        <end position="232"/>
    </location>
</feature>
<evidence type="ECO:0000313" key="4">
    <source>
        <dbReference type="Proteomes" id="UP000273145"/>
    </source>
</evidence>
<reference evidence="3 4" key="1">
    <citation type="submission" date="2018-11" db="EMBL/GenBank/DDBJ databases">
        <title>Genome sequencing of Paenibacillus lentus DSM25539(T).</title>
        <authorList>
            <person name="Kook J.-K."/>
            <person name="Park S.-N."/>
            <person name="Lim Y.K."/>
        </authorList>
    </citation>
    <scope>NUCLEOTIDE SEQUENCE [LARGE SCALE GENOMIC DNA]</scope>
    <source>
        <strain evidence="3 4">DSM 25539</strain>
    </source>
</reference>
<dbReference type="EMBL" id="CP034248">
    <property type="protein sequence ID" value="AZK48357.1"/>
    <property type="molecule type" value="Genomic_DNA"/>
</dbReference>
<dbReference type="Gene3D" id="3.40.50.720">
    <property type="entry name" value="NAD(P)-binding Rossmann-like Domain"/>
    <property type="match status" value="1"/>
</dbReference>
<dbReference type="AlphaFoldDB" id="A0A3Q8S690"/>
<organism evidence="3 4">
    <name type="scientific">Paenibacillus lentus</name>
    <dbReference type="NCBI Taxonomy" id="1338368"/>
    <lineage>
        <taxon>Bacteria</taxon>
        <taxon>Bacillati</taxon>
        <taxon>Bacillota</taxon>
        <taxon>Bacilli</taxon>
        <taxon>Bacillales</taxon>
        <taxon>Paenibacillaceae</taxon>
        <taxon>Paenibacillus</taxon>
    </lineage>
</organism>
<proteinExistence type="inferred from homology"/>
<gene>
    <name evidence="3" type="ORF">EIM92_21060</name>
</gene>
<dbReference type="InterPro" id="IPR001509">
    <property type="entry name" value="Epimerase_deHydtase"/>
</dbReference>
<dbReference type="InterPro" id="IPR036291">
    <property type="entry name" value="NAD(P)-bd_dom_sf"/>
</dbReference>
<evidence type="ECO:0000313" key="3">
    <source>
        <dbReference type="EMBL" id="AZK48357.1"/>
    </source>
</evidence>
<accession>A0A3Q8S690</accession>
<dbReference type="PANTHER" id="PTHR43000">
    <property type="entry name" value="DTDP-D-GLUCOSE 4,6-DEHYDRATASE-RELATED"/>
    <property type="match status" value="1"/>
</dbReference>
<evidence type="ECO:0000259" key="2">
    <source>
        <dbReference type="Pfam" id="PF01370"/>
    </source>
</evidence>
<dbReference type="KEGG" id="plen:EIM92_21060"/>
<dbReference type="SUPFAM" id="SSF51735">
    <property type="entry name" value="NAD(P)-binding Rossmann-fold domains"/>
    <property type="match status" value="1"/>
</dbReference>
<protein>
    <submittedName>
        <fullName evidence="3">SDR family NAD(P)-dependent oxidoreductase</fullName>
    </submittedName>
</protein>
<keyword evidence="4" id="KW-1185">Reference proteome</keyword>
<dbReference type="Gene3D" id="3.90.25.10">
    <property type="entry name" value="UDP-galactose 4-epimerase, domain 1"/>
    <property type="match status" value="1"/>
</dbReference>
<dbReference type="Pfam" id="PF01370">
    <property type="entry name" value="Epimerase"/>
    <property type="match status" value="1"/>
</dbReference>
<dbReference type="OrthoDB" id="9779041at2"/>
<evidence type="ECO:0000256" key="1">
    <source>
        <dbReference type="ARBA" id="ARBA00007637"/>
    </source>
</evidence>
<name>A0A3Q8S690_9BACL</name>
<dbReference type="Proteomes" id="UP000273145">
    <property type="component" value="Chromosome"/>
</dbReference>
<sequence>MSSSVILITGAGGFTGRHACRKLAEKGYRVAAVVRTRASLEAMPPISGVDYYVCDMNKPGQVQEVVQRVTPRYVLHLAGKNSVSESWANPVLYAESNIMATVHLLSALRRYKEVMILIAGSRLKFDLSLPVEPTHPYGLSKSIQEIVALAWGKLFQQRIILAEPSNLVGPGPSTGICSLLARHIAALERGEAKQSFRLSSAQATRDFLDVRDAVDAYELLLHQGVPGEVYPVCSGVERSLGEVCKSFISLARVECPFDEGTRGKHADELSAASIVQPEALMKLGWSPSIAWETSVGDILQYFRREDTNPI</sequence>